<dbReference type="SUPFAM" id="SSF48208">
    <property type="entry name" value="Six-hairpin glycosidases"/>
    <property type="match status" value="1"/>
</dbReference>
<dbReference type="Pfam" id="PF00759">
    <property type="entry name" value="Glyco_hydro_9"/>
    <property type="match status" value="1"/>
</dbReference>
<evidence type="ECO:0000313" key="9">
    <source>
        <dbReference type="EMBL" id="MBP2114761.1"/>
    </source>
</evidence>
<feature type="signal peptide" evidence="6">
    <location>
        <begin position="1"/>
        <end position="37"/>
    </location>
</feature>
<dbReference type="EC" id="3.2.1.4" evidence="9"/>
<evidence type="ECO:0000256" key="2">
    <source>
        <dbReference type="ARBA" id="ARBA00022801"/>
    </source>
</evidence>
<sequence>MFIRSPFPQRFNKFVSVSLSLLLILCSVALSPRPAAAAVAPLPGPAHPLLYDNFAGGGVFKQNWTNWFNQSGGSGTFTKTTQGTRTIGKFTQTPSSSSSWAKFQPMNETFDLSGYRYMNLSLNNAGYAQSLIRVVISDGITNYNLTGGYVPATAAWTDLQFDLDALSPKIQKKKVKLEIWLRQGGGTYGEMLVDDIVFTTASSGSAPQLSPAGMTANTDGSYNQNTDFTFEAVYTDADNEAPFAVQVIIDDTAYVMRESDPTDVTYTDGKKYSFLTKLPAGAHTYYFRTTDTTSDEVATSVQALSVVQASSVIDIAVSQAGYSAGDIKNAKFISDTTVTDATYEIVDGTNVVYSGTMTYEGLHWNKHVYSIGFTPLTDSGNNYRVRSNQVYSYAFEIAPNLWDQYKDEMTAFYRLLRASVATSDAYPAGYSSVAPSAKLYHGAGHLDDAQSADGLTHYDLTGSWYDAGDYGKYGGNQWVGAEIALAYIRYADHDSVKYDNDSNGIPDLVDEAVFGSEYLIKFADQLGGEMYNLRNNASFVHPEKSTDNVSGTADDRKLTDLSVGGSAKSAGTLAATARAIRTAINQGDIASAQLGELTEFAEQCESAAVIFYEYVVAHPDGPIGSYSTRGGIPNSKLLADVELYLLTGEAKYKNAATATINALTLGDISSTNYWDMSPMSMAEFYPAADAATQSHIHSLLKGQADYFLSMTDDTPYGVLNQFKNFGVNEPHASYLGDLLRYYELFGDPAALQGVLKGMYWVFGENPWNISWVSGIGTHHVMFPHTRYNEESNTPGDTGIILPGAMVSGPNMKDPKNKSSVSPWYQDRSLYLDDTNQWRYNEFSISIQAGLLYTVMGLSATPGTGADAAAVPPALPVLSPVIGEWVRGNVTVFARAGEDLSQAQYAANGLPYQPMTVSGNVYSTVSGAVYAAVIDESQSLPYTNKRVDVRAKDPSGGYTYSSTHYTVAPALPDPSTPLIYDDFGGGGFWGGSAANTTWVNWYNQNGGTGTFTKLTADGRTAGQFAQTPASVNSAAKFQPWNDVVDLSGYQYLNITLKNSASPDLRTRIEINDGKRTYNLTGGWIEVPASWSDLQFNLNALTPAIDKRTLKMSIWLKQNTVTPGQMLVDEIKATNKVSGSAPTLTAGGVNHTTGTTQTDYTFTVTYTDADNQAPFAMELILDGVVRTMQPANPSDNNYADGRIYQYTTKLSPGQHSYYFHTTDTFTDAVSTGVQSGPEVSEGQ</sequence>
<dbReference type="RefSeq" id="WP_209877472.1">
    <property type="nucleotide sequence ID" value="NZ_JAGGLV010000020.1"/>
</dbReference>
<protein>
    <submittedName>
        <fullName evidence="9">Endoglucanase</fullName>
        <ecNumber evidence="9">3.2.1.4</ecNumber>
    </submittedName>
</protein>
<dbReference type="EMBL" id="JAGGLV010000020">
    <property type="protein sequence ID" value="MBP2114761.1"/>
    <property type="molecule type" value="Genomic_DNA"/>
</dbReference>
<dbReference type="Proteomes" id="UP000773462">
    <property type="component" value="Unassembled WGS sequence"/>
</dbReference>
<dbReference type="Pfam" id="PF02927">
    <property type="entry name" value="CelD_N"/>
    <property type="match status" value="1"/>
</dbReference>
<dbReference type="Gene3D" id="1.50.10.10">
    <property type="match status" value="1"/>
</dbReference>
<organism evidence="9 10">
    <name type="scientific">Paenibacillus silagei</name>
    <dbReference type="NCBI Taxonomy" id="1670801"/>
    <lineage>
        <taxon>Bacteria</taxon>
        <taxon>Bacillati</taxon>
        <taxon>Bacillota</taxon>
        <taxon>Bacilli</taxon>
        <taxon>Bacillales</taxon>
        <taxon>Paenibacillaceae</taxon>
        <taxon>Paenibacillus</taxon>
    </lineage>
</organism>
<evidence type="ECO:0000259" key="7">
    <source>
        <dbReference type="Pfam" id="PF00759"/>
    </source>
</evidence>
<evidence type="ECO:0000313" key="10">
    <source>
        <dbReference type="Proteomes" id="UP000773462"/>
    </source>
</evidence>
<evidence type="ECO:0000256" key="5">
    <source>
        <dbReference type="ARBA" id="ARBA00023326"/>
    </source>
</evidence>
<dbReference type="CDD" id="cd02850">
    <property type="entry name" value="E_set_Cellulase_N"/>
    <property type="match status" value="1"/>
</dbReference>
<keyword evidence="3" id="KW-0119">Carbohydrate metabolism</keyword>
<dbReference type="InterPro" id="IPR014756">
    <property type="entry name" value="Ig_E-set"/>
</dbReference>
<accession>A0ABS4NXJ2</accession>
<feature type="chain" id="PRO_5046346726" evidence="6">
    <location>
        <begin position="38"/>
        <end position="1241"/>
    </location>
</feature>
<proteinExistence type="inferred from homology"/>
<evidence type="ECO:0000256" key="1">
    <source>
        <dbReference type="ARBA" id="ARBA00007072"/>
    </source>
</evidence>
<comment type="similarity">
    <text evidence="1">Belongs to the glycosyl hydrolase 9 (cellulase E) family.</text>
</comment>
<dbReference type="InterPro" id="IPR013783">
    <property type="entry name" value="Ig-like_fold"/>
</dbReference>
<dbReference type="PANTHER" id="PTHR22298">
    <property type="entry name" value="ENDO-1,4-BETA-GLUCANASE"/>
    <property type="match status" value="1"/>
</dbReference>
<dbReference type="InterPro" id="IPR001701">
    <property type="entry name" value="Glyco_hydro_9"/>
</dbReference>
<name>A0ABS4NXJ2_9BACL</name>
<keyword evidence="4 9" id="KW-0326">Glycosidase</keyword>
<keyword evidence="10" id="KW-1185">Reference proteome</keyword>
<evidence type="ECO:0000259" key="8">
    <source>
        <dbReference type="Pfam" id="PF02927"/>
    </source>
</evidence>
<evidence type="ECO:0000256" key="3">
    <source>
        <dbReference type="ARBA" id="ARBA00023277"/>
    </source>
</evidence>
<dbReference type="InterPro" id="IPR004197">
    <property type="entry name" value="Cellulase_Ig-like"/>
</dbReference>
<evidence type="ECO:0000256" key="4">
    <source>
        <dbReference type="ARBA" id="ARBA00023295"/>
    </source>
</evidence>
<feature type="domain" description="Cellulase Ig-like" evidence="8">
    <location>
        <begin position="314"/>
        <end position="390"/>
    </location>
</feature>
<keyword evidence="2 9" id="KW-0378">Hydrolase</keyword>
<dbReference type="InterPro" id="IPR008928">
    <property type="entry name" value="6-hairpin_glycosidase_sf"/>
</dbReference>
<dbReference type="InterPro" id="IPR012341">
    <property type="entry name" value="6hp_glycosidase-like_sf"/>
</dbReference>
<evidence type="ECO:0000256" key="6">
    <source>
        <dbReference type="SAM" id="SignalP"/>
    </source>
</evidence>
<gene>
    <name evidence="9" type="ORF">J2Z70_004945</name>
</gene>
<dbReference type="GO" id="GO:0008810">
    <property type="term" value="F:cellulase activity"/>
    <property type="evidence" value="ECO:0007669"/>
    <property type="project" value="UniProtKB-EC"/>
</dbReference>
<comment type="caution">
    <text evidence="9">The sequence shown here is derived from an EMBL/GenBank/DDBJ whole genome shotgun (WGS) entry which is preliminary data.</text>
</comment>
<keyword evidence="5" id="KW-0624">Polysaccharide degradation</keyword>
<dbReference type="Gene3D" id="2.60.40.10">
    <property type="entry name" value="Immunoglobulins"/>
    <property type="match status" value="1"/>
</dbReference>
<keyword evidence="6" id="KW-0732">Signal</keyword>
<feature type="domain" description="Glycoside hydrolase family 9" evidence="7">
    <location>
        <begin position="434"/>
        <end position="853"/>
    </location>
</feature>
<reference evidence="9 10" key="1">
    <citation type="submission" date="2021-03" db="EMBL/GenBank/DDBJ databases">
        <title>Genomic Encyclopedia of Type Strains, Phase IV (KMG-IV): sequencing the most valuable type-strain genomes for metagenomic binning, comparative biology and taxonomic classification.</title>
        <authorList>
            <person name="Goeker M."/>
        </authorList>
    </citation>
    <scope>NUCLEOTIDE SEQUENCE [LARGE SCALE GENOMIC DNA]</scope>
    <source>
        <strain evidence="9 10">DSM 101953</strain>
    </source>
</reference>
<dbReference type="SUPFAM" id="SSF81296">
    <property type="entry name" value="E set domains"/>
    <property type="match status" value="1"/>
</dbReference>